<dbReference type="RefSeq" id="WP_009093245.1">
    <property type="nucleotide sequence ID" value="NZ_CP110474.1"/>
</dbReference>
<proteinExistence type="inferred from homology"/>
<dbReference type="InterPro" id="IPR000847">
    <property type="entry name" value="LysR_HTH_N"/>
</dbReference>
<dbReference type="PRINTS" id="PR00039">
    <property type="entry name" value="HTHLYSR"/>
</dbReference>
<evidence type="ECO:0000256" key="2">
    <source>
        <dbReference type="ARBA" id="ARBA00023015"/>
    </source>
</evidence>
<dbReference type="InterPro" id="IPR005119">
    <property type="entry name" value="LysR_subst-bd"/>
</dbReference>
<dbReference type="InterPro" id="IPR050950">
    <property type="entry name" value="HTH-type_LysR_regulators"/>
</dbReference>
<sequence>MNLISMRYFVELAENLNFTRAAQNLSTSQQNLSVHIKKLEDYYDTILFHRKPQIKLTQAGSALYDSAIKILMESDNISSRLSDIKHHHIGTLYIGATPYRGSYWLPMVLPDYIKKWPNITINLTNEKSARMEQMLMSGELDFFVGIKQGDDPLLKTIPLMNDRLYLAVNKNLLIEHFGSDTDNFIAGCQQGTTLDKFKDFPFICFKSDYRLHKIVNACFEEAGFEPRRIFEVDSIDVMLALFEFGVFFLTEIRIPSLQERYPEGVFLPVLLQNDYVFSPLSIIYHKNRYLSRYARDFISRTTALFGTPGPFSRHR</sequence>
<evidence type="ECO:0000256" key="3">
    <source>
        <dbReference type="ARBA" id="ARBA00023125"/>
    </source>
</evidence>
<dbReference type="Pfam" id="PF00126">
    <property type="entry name" value="HTH_1"/>
    <property type="match status" value="1"/>
</dbReference>
<dbReference type="Gene3D" id="3.40.190.290">
    <property type="match status" value="1"/>
</dbReference>
<dbReference type="Pfam" id="PF03466">
    <property type="entry name" value="LysR_substrate"/>
    <property type="match status" value="1"/>
</dbReference>
<dbReference type="Gene3D" id="1.10.10.10">
    <property type="entry name" value="Winged helix-like DNA-binding domain superfamily/Winged helix DNA-binding domain"/>
    <property type="match status" value="1"/>
</dbReference>
<dbReference type="InterPro" id="IPR036390">
    <property type="entry name" value="WH_DNA-bd_sf"/>
</dbReference>
<accession>A0ABY2Z7U9</accession>
<keyword evidence="2" id="KW-0805">Transcription regulation</keyword>
<evidence type="ECO:0000313" key="7">
    <source>
        <dbReference type="Proteomes" id="UP000316142"/>
    </source>
</evidence>
<gene>
    <name evidence="6" type="ORF">FJW00_09325</name>
</gene>
<dbReference type="CDD" id="cd05466">
    <property type="entry name" value="PBP2_LTTR_substrate"/>
    <property type="match status" value="1"/>
</dbReference>
<dbReference type="PANTHER" id="PTHR30419">
    <property type="entry name" value="HTH-TYPE TRANSCRIPTIONAL REGULATOR YBHD"/>
    <property type="match status" value="1"/>
</dbReference>
<dbReference type="InterPro" id="IPR036388">
    <property type="entry name" value="WH-like_DNA-bd_sf"/>
</dbReference>
<dbReference type="GeneID" id="93534975"/>
<evidence type="ECO:0000256" key="4">
    <source>
        <dbReference type="ARBA" id="ARBA00023163"/>
    </source>
</evidence>
<dbReference type="SUPFAM" id="SSF53850">
    <property type="entry name" value="Periplasmic binding protein-like II"/>
    <property type="match status" value="1"/>
</dbReference>
<dbReference type="PROSITE" id="PS50931">
    <property type="entry name" value="HTH_LYSR"/>
    <property type="match status" value="1"/>
</dbReference>
<evidence type="ECO:0000256" key="1">
    <source>
        <dbReference type="ARBA" id="ARBA00009437"/>
    </source>
</evidence>
<dbReference type="Proteomes" id="UP000316142">
    <property type="component" value="Unassembled WGS sequence"/>
</dbReference>
<protein>
    <submittedName>
        <fullName evidence="6">LysR family transcriptional regulator</fullName>
    </submittedName>
</protein>
<evidence type="ECO:0000313" key="6">
    <source>
        <dbReference type="EMBL" id="TPV28332.1"/>
    </source>
</evidence>
<comment type="similarity">
    <text evidence="1">Belongs to the LysR transcriptional regulatory family.</text>
</comment>
<reference evidence="6 7" key="1">
    <citation type="submission" date="2019-06" db="EMBL/GenBank/DDBJ databases">
        <title>Taxogenomics and systematics of the genus Pantoea.</title>
        <authorList>
            <person name="Tambong J.T."/>
        </authorList>
    </citation>
    <scope>NUCLEOTIDE SEQUENCE [LARGE SCALE GENOMIC DNA]</scope>
    <source>
        <strain evidence="6 7">LMG 2558</strain>
    </source>
</reference>
<evidence type="ECO:0000259" key="5">
    <source>
        <dbReference type="PROSITE" id="PS50931"/>
    </source>
</evidence>
<dbReference type="SUPFAM" id="SSF46785">
    <property type="entry name" value="Winged helix' DNA-binding domain"/>
    <property type="match status" value="1"/>
</dbReference>
<dbReference type="PANTHER" id="PTHR30419:SF8">
    <property type="entry name" value="NITROGEN ASSIMILATION TRANSCRIPTIONAL ACTIVATOR-RELATED"/>
    <property type="match status" value="1"/>
</dbReference>
<keyword evidence="4" id="KW-0804">Transcription</keyword>
<keyword evidence="3" id="KW-0238">DNA-binding</keyword>
<organism evidence="6 7">
    <name type="scientific">Pantoea anthophila</name>
    <dbReference type="NCBI Taxonomy" id="470931"/>
    <lineage>
        <taxon>Bacteria</taxon>
        <taxon>Pseudomonadati</taxon>
        <taxon>Pseudomonadota</taxon>
        <taxon>Gammaproteobacteria</taxon>
        <taxon>Enterobacterales</taxon>
        <taxon>Erwiniaceae</taxon>
        <taxon>Pantoea</taxon>
    </lineage>
</organism>
<keyword evidence="7" id="KW-1185">Reference proteome</keyword>
<feature type="domain" description="HTH lysR-type" evidence="5">
    <location>
        <begin position="1"/>
        <end position="57"/>
    </location>
</feature>
<dbReference type="EMBL" id="VHIZ01000038">
    <property type="protein sequence ID" value="TPV28332.1"/>
    <property type="molecule type" value="Genomic_DNA"/>
</dbReference>
<name>A0ABY2Z7U9_9GAMM</name>
<comment type="caution">
    <text evidence="6">The sequence shown here is derived from an EMBL/GenBank/DDBJ whole genome shotgun (WGS) entry which is preliminary data.</text>
</comment>